<dbReference type="InterPro" id="IPR002710">
    <property type="entry name" value="Dilute_dom"/>
</dbReference>
<reference evidence="2" key="1">
    <citation type="submission" date="2018-02" db="EMBL/GenBank/DDBJ databases">
        <authorList>
            <person name="Cohen D.B."/>
            <person name="Kent A.D."/>
        </authorList>
    </citation>
    <scope>NUCLEOTIDE SEQUENCE</scope>
</reference>
<dbReference type="PANTHER" id="PTHR16027">
    <property type="entry name" value="DILUTE DOMAIN-CONTAINING PROTEIN YPR089W"/>
    <property type="match status" value="1"/>
</dbReference>
<dbReference type="InterPro" id="IPR052072">
    <property type="entry name" value="Vascular_dev_regulator"/>
</dbReference>
<feature type="domain" description="Dilute" evidence="1">
    <location>
        <begin position="1"/>
        <end position="89"/>
    </location>
</feature>
<accession>A0A2N9FTF8</accession>
<gene>
    <name evidence="2" type="ORF">FSB_LOCUS18400</name>
</gene>
<dbReference type="PANTHER" id="PTHR16027:SF6">
    <property type="entry name" value="DILUTE DOMAIN-CONTAINING PROTEIN"/>
    <property type="match status" value="1"/>
</dbReference>
<proteinExistence type="predicted"/>
<name>A0A2N9FTF8_FAGSY</name>
<organism evidence="2">
    <name type="scientific">Fagus sylvatica</name>
    <name type="common">Beechnut</name>
    <dbReference type="NCBI Taxonomy" id="28930"/>
    <lineage>
        <taxon>Eukaryota</taxon>
        <taxon>Viridiplantae</taxon>
        <taxon>Streptophyta</taxon>
        <taxon>Embryophyta</taxon>
        <taxon>Tracheophyta</taxon>
        <taxon>Spermatophyta</taxon>
        <taxon>Magnoliopsida</taxon>
        <taxon>eudicotyledons</taxon>
        <taxon>Gunneridae</taxon>
        <taxon>Pentapetalae</taxon>
        <taxon>rosids</taxon>
        <taxon>fabids</taxon>
        <taxon>Fagales</taxon>
        <taxon>Fagaceae</taxon>
        <taxon>Fagus</taxon>
    </lineage>
</organism>
<evidence type="ECO:0000313" key="2">
    <source>
        <dbReference type="EMBL" id="SPC90518.1"/>
    </source>
</evidence>
<protein>
    <recommendedName>
        <fullName evidence="1">Dilute domain-containing protein</fullName>
    </recommendedName>
</protein>
<evidence type="ECO:0000259" key="1">
    <source>
        <dbReference type="PROSITE" id="PS51126"/>
    </source>
</evidence>
<dbReference type="EMBL" id="OIVN01001154">
    <property type="protein sequence ID" value="SPC90518.1"/>
    <property type="molecule type" value="Genomic_DNA"/>
</dbReference>
<dbReference type="AlphaFoldDB" id="A0A2N9FTF8"/>
<dbReference type="PROSITE" id="PS51126">
    <property type="entry name" value="DILUTE"/>
    <property type="match status" value="1"/>
</dbReference>
<sequence length="112" mass="12812">MDSQCYTGGTSWHELNYIRQAVGFLVIHQKRKKSLDEIRQDLCPVVAQMREIVSKDNQNLTSNSFFLDDDLSIPFSTEDIDIAIPAIDPSDIELPAFLSEYPCAQFLLQHHK</sequence>